<reference evidence="2 3" key="1">
    <citation type="submission" date="2018-04" db="EMBL/GenBank/DDBJ databases">
        <title>WGS assembly of Panicum hallii var. hallii HAL2.</title>
        <authorList>
            <person name="Lovell J."/>
            <person name="Jenkins J."/>
            <person name="Lowry D."/>
            <person name="Mamidi S."/>
            <person name="Sreedasyam A."/>
            <person name="Weng X."/>
            <person name="Barry K."/>
            <person name="Bonette J."/>
            <person name="Campitelli B."/>
            <person name="Daum C."/>
            <person name="Gordon S."/>
            <person name="Gould B."/>
            <person name="Lipzen A."/>
            <person name="MacQueen A."/>
            <person name="Palacio-Mejia J."/>
            <person name="Plott C."/>
            <person name="Shakirov E."/>
            <person name="Shu S."/>
            <person name="Yoshinaga Y."/>
            <person name="Zane M."/>
            <person name="Rokhsar D."/>
            <person name="Grimwood J."/>
            <person name="Schmutz J."/>
            <person name="Juenger T."/>
        </authorList>
    </citation>
    <scope>NUCLEOTIDE SEQUENCE [LARGE SCALE GENOMIC DNA]</scope>
    <source>
        <strain evidence="3">cv. HAL2</strain>
    </source>
</reference>
<organism evidence="2 3">
    <name type="scientific">Panicum hallii var. hallii</name>
    <dbReference type="NCBI Taxonomy" id="1504633"/>
    <lineage>
        <taxon>Eukaryota</taxon>
        <taxon>Viridiplantae</taxon>
        <taxon>Streptophyta</taxon>
        <taxon>Embryophyta</taxon>
        <taxon>Tracheophyta</taxon>
        <taxon>Spermatophyta</taxon>
        <taxon>Magnoliopsida</taxon>
        <taxon>Liliopsida</taxon>
        <taxon>Poales</taxon>
        <taxon>Poaceae</taxon>
        <taxon>PACMAD clade</taxon>
        <taxon>Panicoideae</taxon>
        <taxon>Panicodae</taxon>
        <taxon>Paniceae</taxon>
        <taxon>Panicinae</taxon>
        <taxon>Panicum</taxon>
        <taxon>Panicum sect. Panicum</taxon>
    </lineage>
</organism>
<dbReference type="Proteomes" id="UP000244336">
    <property type="component" value="Chromosome 9"/>
</dbReference>
<proteinExistence type="predicted"/>
<evidence type="ECO:0000313" key="2">
    <source>
        <dbReference type="EMBL" id="PUZ40343.1"/>
    </source>
</evidence>
<accession>A0A2T7CAR6</accession>
<protein>
    <submittedName>
        <fullName evidence="2">Uncharacterized protein</fullName>
    </submittedName>
</protein>
<sequence>MAKRPRCSCSFDDRHVELLEEMRRMLQGQNEKIESMYKENQELREKSFLPNSGYK</sequence>
<keyword evidence="3" id="KW-1185">Reference proteome</keyword>
<keyword evidence="1" id="KW-0175">Coiled coil</keyword>
<feature type="coiled-coil region" evidence="1">
    <location>
        <begin position="16"/>
        <end position="46"/>
    </location>
</feature>
<name>A0A2T7CAR6_9POAL</name>
<evidence type="ECO:0000313" key="3">
    <source>
        <dbReference type="Proteomes" id="UP000244336"/>
    </source>
</evidence>
<dbReference type="OrthoDB" id="10433908at2759"/>
<dbReference type="EMBL" id="CM009757">
    <property type="protein sequence ID" value="PUZ40343.1"/>
    <property type="molecule type" value="Genomic_DNA"/>
</dbReference>
<evidence type="ECO:0000256" key="1">
    <source>
        <dbReference type="SAM" id="Coils"/>
    </source>
</evidence>
<gene>
    <name evidence="2" type="ORF">GQ55_9G415600</name>
</gene>
<dbReference type="AlphaFoldDB" id="A0A2T7CAR6"/>
<dbReference type="Gramene" id="PUZ40343">
    <property type="protein sequence ID" value="PUZ40343"/>
    <property type="gene ID" value="GQ55_9G415600"/>
</dbReference>